<dbReference type="EMBL" id="LJYF01000029">
    <property type="protein sequence ID" value="KRP94255.1"/>
    <property type="molecule type" value="Genomic_DNA"/>
</dbReference>
<dbReference type="InterPro" id="IPR050237">
    <property type="entry name" value="ATP-dep_AMP-bd_enzyme"/>
</dbReference>
<sequence>MERIWLKQYPPGVPADIEPTQYASLVDLLEESFTKFADRKAFICMDKSISYRDLDQMSVALAAYLQGRGLQRGARIAIMMPNVLQYPVATAAVLRAGFAVVNVNPLYTPRELEHQLKDSGAEAIIVLENFAHTVEQVIARTQVKHVIVASMGDLLGFKGVIVNLVVRRVKKMVPAWSLPGSVSFNDALSAGRGMTFNKPKLSPGDVAFLQYTGGTTGVSKGATLLHRNIVANVLQNDAWLQPALASPPHVEQLMIVCALPLYHIFALTACYLLAVRAGGCNLLIPNPRDIPGFIKELAKYQVNTFPAVNTLYNALMNHPDFKKLDFSKLKISNGGGMAVQRPVAEQWKNITGCSIAEGYGLSETSPVLTCNPPTATEFAGSIGIPVPSTYISIRDDEGNEVPLGQAGEICAKGPQVMSGYWNRPEETAKVMTADGYFRTGDIGVMDEKGYIKIVDRKKDMILVSGFNVYPNEVEEVIASHPGVLECAVIGIPDSKSGEAVKAFVVKKDPNLTADAVIKFCHDQLTGYKVPKHVEFRNDLPKTNVGKILRRQLRDEKKAEAA</sequence>
<keyword evidence="11" id="KW-0472">Membrane</keyword>
<dbReference type="GO" id="GO:0016020">
    <property type="term" value="C:membrane"/>
    <property type="evidence" value="ECO:0007669"/>
    <property type="project" value="UniProtKB-SubCell"/>
</dbReference>
<keyword evidence="6" id="KW-0547">Nucleotide-binding</keyword>
<dbReference type="RefSeq" id="WP_057028256.1">
    <property type="nucleotide sequence ID" value="NZ_LJYF01000029.1"/>
</dbReference>
<evidence type="ECO:0000259" key="16">
    <source>
        <dbReference type="Pfam" id="PF13193"/>
    </source>
</evidence>
<dbReference type="Proteomes" id="UP000051380">
    <property type="component" value="Unassembled WGS sequence"/>
</dbReference>
<dbReference type="GO" id="GO:0005524">
    <property type="term" value="F:ATP binding"/>
    <property type="evidence" value="ECO:0007669"/>
    <property type="project" value="UniProtKB-KW"/>
</dbReference>
<organism evidence="17 18">
    <name type="scientific">Bradyrhizobium yuanmingense</name>
    <dbReference type="NCBI Taxonomy" id="108015"/>
    <lineage>
        <taxon>Bacteria</taxon>
        <taxon>Pseudomonadati</taxon>
        <taxon>Pseudomonadota</taxon>
        <taxon>Alphaproteobacteria</taxon>
        <taxon>Hyphomicrobiales</taxon>
        <taxon>Nitrobacteraceae</taxon>
        <taxon>Bradyrhizobium</taxon>
    </lineage>
</organism>
<dbReference type="GO" id="GO:0004467">
    <property type="term" value="F:long-chain fatty acid-CoA ligase activity"/>
    <property type="evidence" value="ECO:0007669"/>
    <property type="project" value="UniProtKB-EC"/>
</dbReference>
<evidence type="ECO:0000256" key="10">
    <source>
        <dbReference type="ARBA" id="ARBA00023098"/>
    </source>
</evidence>
<evidence type="ECO:0000256" key="3">
    <source>
        <dbReference type="ARBA" id="ARBA00005005"/>
    </source>
</evidence>
<feature type="domain" description="AMP-dependent synthetase/ligase" evidence="15">
    <location>
        <begin position="29"/>
        <end position="421"/>
    </location>
</feature>
<dbReference type="Pfam" id="PF00501">
    <property type="entry name" value="AMP-binding"/>
    <property type="match status" value="1"/>
</dbReference>
<dbReference type="FunFam" id="3.40.50.12780:FF:000003">
    <property type="entry name" value="Long-chain-fatty-acid--CoA ligase FadD"/>
    <property type="match status" value="1"/>
</dbReference>
<dbReference type="EC" id="6.2.1.3" evidence="12"/>
<evidence type="ECO:0000256" key="5">
    <source>
        <dbReference type="ARBA" id="ARBA00022598"/>
    </source>
</evidence>
<comment type="pathway">
    <text evidence="3">Lipid metabolism; fatty acid beta-oxidation.</text>
</comment>
<evidence type="ECO:0000256" key="8">
    <source>
        <dbReference type="ARBA" id="ARBA00022840"/>
    </source>
</evidence>
<evidence type="ECO:0000256" key="13">
    <source>
        <dbReference type="ARBA" id="ARBA00039545"/>
    </source>
</evidence>
<name>A0A0R3C9R8_9BRAD</name>
<dbReference type="CDD" id="cd05936">
    <property type="entry name" value="FC-FACS_FadD_like"/>
    <property type="match status" value="1"/>
</dbReference>
<evidence type="ECO:0000256" key="11">
    <source>
        <dbReference type="ARBA" id="ARBA00023136"/>
    </source>
</evidence>
<dbReference type="Gene3D" id="3.30.300.30">
    <property type="match status" value="1"/>
</dbReference>
<gene>
    <name evidence="17" type="ORF">AOQ72_23865</name>
</gene>
<evidence type="ECO:0000256" key="1">
    <source>
        <dbReference type="ARBA" id="ARBA00001946"/>
    </source>
</evidence>
<dbReference type="InterPro" id="IPR020845">
    <property type="entry name" value="AMP-binding_CS"/>
</dbReference>
<dbReference type="NCBIfam" id="NF005463">
    <property type="entry name" value="PRK07059.1"/>
    <property type="match status" value="1"/>
</dbReference>
<dbReference type="AlphaFoldDB" id="A0A0R3C9R8"/>
<evidence type="ECO:0000256" key="14">
    <source>
        <dbReference type="ARBA" id="ARBA00042773"/>
    </source>
</evidence>
<evidence type="ECO:0000256" key="7">
    <source>
        <dbReference type="ARBA" id="ARBA00022832"/>
    </source>
</evidence>
<dbReference type="STRING" id="108015.GA0061099_1003167"/>
<keyword evidence="8" id="KW-0067">ATP-binding</keyword>
<protein>
    <recommendedName>
        <fullName evidence="13">Long-chain-fatty-acid--CoA ligase</fullName>
        <ecNumber evidence="12">6.2.1.3</ecNumber>
    </recommendedName>
    <alternativeName>
        <fullName evidence="14">Long-chain acyl-CoA synthetase</fullName>
    </alternativeName>
</protein>
<comment type="similarity">
    <text evidence="4">Belongs to the ATP-dependent AMP-binding enzyme family.</text>
</comment>
<dbReference type="SUPFAM" id="SSF56801">
    <property type="entry name" value="Acetyl-CoA synthetase-like"/>
    <property type="match status" value="1"/>
</dbReference>
<dbReference type="InterPro" id="IPR025110">
    <property type="entry name" value="AMP-bd_C"/>
</dbReference>
<dbReference type="PROSITE" id="PS00455">
    <property type="entry name" value="AMP_BINDING"/>
    <property type="match status" value="1"/>
</dbReference>
<dbReference type="InterPro" id="IPR000873">
    <property type="entry name" value="AMP-dep_synth/lig_dom"/>
</dbReference>
<evidence type="ECO:0000259" key="15">
    <source>
        <dbReference type="Pfam" id="PF00501"/>
    </source>
</evidence>
<evidence type="ECO:0000313" key="18">
    <source>
        <dbReference type="Proteomes" id="UP000051380"/>
    </source>
</evidence>
<dbReference type="Gene3D" id="3.40.50.12780">
    <property type="entry name" value="N-terminal domain of ligase-like"/>
    <property type="match status" value="1"/>
</dbReference>
<dbReference type="Pfam" id="PF13193">
    <property type="entry name" value="AMP-binding_C"/>
    <property type="match status" value="1"/>
</dbReference>
<comment type="subcellular location">
    <subcellularLocation>
        <location evidence="2">Membrane</location>
        <topology evidence="2">Peripheral membrane protein</topology>
    </subcellularLocation>
</comment>
<dbReference type="OrthoDB" id="9803968at2"/>
<evidence type="ECO:0000256" key="9">
    <source>
        <dbReference type="ARBA" id="ARBA00022842"/>
    </source>
</evidence>
<keyword evidence="7" id="KW-0276">Fatty acid metabolism</keyword>
<dbReference type="InterPro" id="IPR045851">
    <property type="entry name" value="AMP-bd_C_sf"/>
</dbReference>
<evidence type="ECO:0000313" key="17">
    <source>
        <dbReference type="EMBL" id="KRP94255.1"/>
    </source>
</evidence>
<evidence type="ECO:0000256" key="2">
    <source>
        <dbReference type="ARBA" id="ARBA00004170"/>
    </source>
</evidence>
<evidence type="ECO:0000256" key="6">
    <source>
        <dbReference type="ARBA" id="ARBA00022741"/>
    </source>
</evidence>
<comment type="caution">
    <text evidence="17">The sequence shown here is derived from an EMBL/GenBank/DDBJ whole genome shotgun (WGS) entry which is preliminary data.</text>
</comment>
<dbReference type="PANTHER" id="PTHR43767:SF8">
    <property type="entry name" value="LONG-CHAIN-FATTY-ACID--COA LIGASE"/>
    <property type="match status" value="1"/>
</dbReference>
<dbReference type="PANTHER" id="PTHR43767">
    <property type="entry name" value="LONG-CHAIN-FATTY-ACID--COA LIGASE"/>
    <property type="match status" value="1"/>
</dbReference>
<keyword evidence="10" id="KW-0443">Lipid metabolism</keyword>
<feature type="domain" description="AMP-binding enzyme C-terminal" evidence="16">
    <location>
        <begin position="472"/>
        <end position="546"/>
    </location>
</feature>
<dbReference type="InterPro" id="IPR042099">
    <property type="entry name" value="ANL_N_sf"/>
</dbReference>
<reference evidence="17 18" key="1">
    <citation type="submission" date="2015-09" db="EMBL/GenBank/DDBJ databases">
        <title>Draft Genome Sequence of the Strain BR 3267 (Bradyrhizobium yuanmingense) recommended as inoculant for cowpea in Brazil.</title>
        <authorList>
            <person name="Simoes-Araujo J.L."/>
            <person name="Zilli J.E."/>
        </authorList>
    </citation>
    <scope>NUCLEOTIDE SEQUENCE [LARGE SCALE GENOMIC DNA]</scope>
    <source>
        <strain evidence="17 18">BR3267</strain>
    </source>
</reference>
<evidence type="ECO:0000256" key="12">
    <source>
        <dbReference type="ARBA" id="ARBA00026121"/>
    </source>
</evidence>
<evidence type="ECO:0000256" key="4">
    <source>
        <dbReference type="ARBA" id="ARBA00006432"/>
    </source>
</evidence>
<accession>A0A0R3C9R8</accession>
<keyword evidence="9" id="KW-0460">Magnesium</keyword>
<keyword evidence="5 17" id="KW-0436">Ligase</keyword>
<dbReference type="FunFam" id="3.30.300.30:FF:000006">
    <property type="entry name" value="Long-chain-fatty-acid--CoA ligase FadD"/>
    <property type="match status" value="1"/>
</dbReference>
<proteinExistence type="inferred from homology"/>
<comment type="cofactor">
    <cofactor evidence="1">
        <name>Mg(2+)</name>
        <dbReference type="ChEBI" id="CHEBI:18420"/>
    </cofactor>
</comment>